<name>A0A834HW55_RHYFE</name>
<dbReference type="Proteomes" id="UP000625711">
    <property type="component" value="Unassembled WGS sequence"/>
</dbReference>
<keyword evidence="2" id="KW-1185">Reference proteome</keyword>
<dbReference type="AlphaFoldDB" id="A0A834HW55"/>
<comment type="caution">
    <text evidence="1">The sequence shown here is derived from an EMBL/GenBank/DDBJ whole genome shotgun (WGS) entry which is preliminary data.</text>
</comment>
<gene>
    <name evidence="1" type="ORF">GWI33_019424</name>
</gene>
<evidence type="ECO:0000313" key="2">
    <source>
        <dbReference type="Proteomes" id="UP000625711"/>
    </source>
</evidence>
<dbReference type="EMBL" id="JAACXV010014434">
    <property type="protein sequence ID" value="KAF7267351.1"/>
    <property type="molecule type" value="Genomic_DNA"/>
</dbReference>
<accession>A0A834HW55</accession>
<protein>
    <submittedName>
        <fullName evidence="1">Uncharacterized protein</fullName>
    </submittedName>
</protein>
<reference evidence="1" key="1">
    <citation type="submission" date="2020-08" db="EMBL/GenBank/DDBJ databases">
        <title>Genome sequencing and assembly of the red palm weevil Rhynchophorus ferrugineus.</title>
        <authorList>
            <person name="Dias G.B."/>
            <person name="Bergman C.M."/>
            <person name="Manee M."/>
        </authorList>
    </citation>
    <scope>NUCLEOTIDE SEQUENCE</scope>
    <source>
        <strain evidence="1">AA-2017</strain>
        <tissue evidence="1">Whole larva</tissue>
    </source>
</reference>
<proteinExistence type="predicted"/>
<evidence type="ECO:0000313" key="1">
    <source>
        <dbReference type="EMBL" id="KAF7267351.1"/>
    </source>
</evidence>
<sequence>MNTHEQPTLLSAFTVVCIRSMWQRRPECMQGQNKAQGVNIQVMAALLHVHLDDGSREGNLEIGWGTGALPTAPAPRRNLPLWPTVYGDTAALFSIRGKRRK</sequence>
<organism evidence="1 2">
    <name type="scientific">Rhynchophorus ferrugineus</name>
    <name type="common">Red palm weevil</name>
    <name type="synonym">Curculio ferrugineus</name>
    <dbReference type="NCBI Taxonomy" id="354439"/>
    <lineage>
        <taxon>Eukaryota</taxon>
        <taxon>Metazoa</taxon>
        <taxon>Ecdysozoa</taxon>
        <taxon>Arthropoda</taxon>
        <taxon>Hexapoda</taxon>
        <taxon>Insecta</taxon>
        <taxon>Pterygota</taxon>
        <taxon>Neoptera</taxon>
        <taxon>Endopterygota</taxon>
        <taxon>Coleoptera</taxon>
        <taxon>Polyphaga</taxon>
        <taxon>Cucujiformia</taxon>
        <taxon>Curculionidae</taxon>
        <taxon>Dryophthorinae</taxon>
        <taxon>Rhynchophorus</taxon>
    </lineage>
</organism>